<dbReference type="PROSITE" id="PS50119">
    <property type="entry name" value="ZF_BBOX"/>
    <property type="match status" value="1"/>
</dbReference>
<dbReference type="OrthoDB" id="6137450at2759"/>
<dbReference type="InterPro" id="IPR000315">
    <property type="entry name" value="Znf_B-box"/>
</dbReference>
<gene>
    <name evidence="4" type="ORF">MCOR_41345</name>
</gene>
<evidence type="ECO:0000313" key="4">
    <source>
        <dbReference type="EMBL" id="CAC5407914.1"/>
    </source>
</evidence>
<feature type="coiled-coil region" evidence="2">
    <location>
        <begin position="169"/>
        <end position="218"/>
    </location>
</feature>
<dbReference type="Gene3D" id="3.30.160.60">
    <property type="entry name" value="Classic Zinc Finger"/>
    <property type="match status" value="1"/>
</dbReference>
<dbReference type="PANTHER" id="PTHR25462">
    <property type="entry name" value="BONUS, ISOFORM C-RELATED"/>
    <property type="match status" value="1"/>
</dbReference>
<evidence type="ECO:0000256" key="1">
    <source>
        <dbReference type="PROSITE-ProRule" id="PRU00024"/>
    </source>
</evidence>
<dbReference type="InterPro" id="IPR047153">
    <property type="entry name" value="TRIM45/56/19-like"/>
</dbReference>
<organism evidence="4 5">
    <name type="scientific">Mytilus coruscus</name>
    <name type="common">Sea mussel</name>
    <dbReference type="NCBI Taxonomy" id="42192"/>
    <lineage>
        <taxon>Eukaryota</taxon>
        <taxon>Metazoa</taxon>
        <taxon>Spiralia</taxon>
        <taxon>Lophotrochozoa</taxon>
        <taxon>Mollusca</taxon>
        <taxon>Bivalvia</taxon>
        <taxon>Autobranchia</taxon>
        <taxon>Pteriomorphia</taxon>
        <taxon>Mytilida</taxon>
        <taxon>Mytiloidea</taxon>
        <taxon>Mytilidae</taxon>
        <taxon>Mytilinae</taxon>
        <taxon>Mytilus</taxon>
    </lineage>
</organism>
<keyword evidence="1" id="KW-0479">Metal-binding</keyword>
<dbReference type="InterPro" id="IPR011042">
    <property type="entry name" value="6-blade_b-propeller_TolB-like"/>
</dbReference>
<dbReference type="SUPFAM" id="SSF101898">
    <property type="entry name" value="NHL repeat"/>
    <property type="match status" value="1"/>
</dbReference>
<keyword evidence="1" id="KW-0862">Zinc</keyword>
<dbReference type="Proteomes" id="UP000507470">
    <property type="component" value="Unassembled WGS sequence"/>
</dbReference>
<dbReference type="CDD" id="cd19776">
    <property type="entry name" value="Bbox2_TRIM25_C-IV"/>
    <property type="match status" value="1"/>
</dbReference>
<proteinExistence type="predicted"/>
<sequence length="527" mass="59408">MSSDWSVCGVCDYRNITKSPVVWCSECEEGLCKECKDHHGISKGSRNHDTVSIAEYQKLPNEVLQLSRSCNKHNEKYVLFCKKHDCPCCKKCVVESHTECKELTDIDDITRNIKSSNAFADIEQTLLEIAENIKRLRINREDNLTSIGKKRREIEKEVLETRDRINLHLDKLQDAALKELKTKEEEERNKIRRSLNSLKDKEKEIVKHQTNLANIKQYASELQTFLALKHIDKDVIAEEKYIQSIVKDEGANQIDLSCKINPSMQGLLSAIKKFGDVVVTAHPCNIQILNQKDKQAQMMVALTPLTINSLAPTLQQTLDTNLSFITGCAVLPDCRMVLSCLAKQIVQVFKPEDSLDFDIGNFGPVFDVAYTGDNTVALTSGYGNDSLQIKDGIQIINLNDKSMVNVTKTNVNRFAYVATLKDNIFYTDCGNNSVTCIDFQGIRRWTFRNVDVLKAPLGISVDEDENVYVVGGVTNNVVVISPNGQHHRQLLTSDDGLKEPAVIHVDHSNNKMLVANTKEKAFVYNLR</sequence>
<feature type="domain" description="B box-type" evidence="3">
    <location>
        <begin position="10"/>
        <end position="53"/>
    </location>
</feature>
<protein>
    <recommendedName>
        <fullName evidence="3">B box-type domain-containing protein</fullName>
    </recommendedName>
</protein>
<dbReference type="AlphaFoldDB" id="A0A6J8DL83"/>
<evidence type="ECO:0000259" key="3">
    <source>
        <dbReference type="PROSITE" id="PS50119"/>
    </source>
</evidence>
<dbReference type="EMBL" id="CACVKT020007426">
    <property type="protein sequence ID" value="CAC5407914.1"/>
    <property type="molecule type" value="Genomic_DNA"/>
</dbReference>
<keyword evidence="5" id="KW-1185">Reference proteome</keyword>
<keyword evidence="1" id="KW-0863">Zinc-finger</keyword>
<keyword evidence="2" id="KW-0175">Coiled coil</keyword>
<dbReference type="Gene3D" id="2.120.10.30">
    <property type="entry name" value="TolB, C-terminal domain"/>
    <property type="match status" value="1"/>
</dbReference>
<evidence type="ECO:0000313" key="5">
    <source>
        <dbReference type="Proteomes" id="UP000507470"/>
    </source>
</evidence>
<dbReference type="PANTHER" id="PTHR25462:SF296">
    <property type="entry name" value="MEIOTIC P26, ISOFORM F"/>
    <property type="match status" value="1"/>
</dbReference>
<accession>A0A6J8DL83</accession>
<dbReference type="CDD" id="cd19757">
    <property type="entry name" value="Bbox1"/>
    <property type="match status" value="1"/>
</dbReference>
<evidence type="ECO:0000256" key="2">
    <source>
        <dbReference type="SAM" id="Coils"/>
    </source>
</evidence>
<reference evidence="4 5" key="1">
    <citation type="submission" date="2020-06" db="EMBL/GenBank/DDBJ databases">
        <authorList>
            <person name="Li R."/>
            <person name="Bekaert M."/>
        </authorList>
    </citation>
    <scope>NUCLEOTIDE SEQUENCE [LARGE SCALE GENOMIC DNA]</scope>
    <source>
        <strain evidence="5">wild</strain>
    </source>
</reference>
<name>A0A6J8DL83_MYTCO</name>
<dbReference type="GO" id="GO:0008270">
    <property type="term" value="F:zinc ion binding"/>
    <property type="evidence" value="ECO:0007669"/>
    <property type="project" value="UniProtKB-KW"/>
</dbReference>